<dbReference type="EMBL" id="CP102173">
    <property type="protein sequence ID" value="UUP13095.1"/>
    <property type="molecule type" value="Genomic_DNA"/>
</dbReference>
<gene>
    <name evidence="3" type="ORF">NQV15_14715</name>
</gene>
<proteinExistence type="predicted"/>
<dbReference type="PANTHER" id="PTHR31616">
    <property type="entry name" value="TREHALASE"/>
    <property type="match status" value="1"/>
</dbReference>
<dbReference type="GO" id="GO:0016787">
    <property type="term" value="F:hydrolase activity"/>
    <property type="evidence" value="ECO:0007669"/>
    <property type="project" value="UniProtKB-KW"/>
</dbReference>
<feature type="domain" description="GH15-like" evidence="1">
    <location>
        <begin position="228"/>
        <end position="596"/>
    </location>
</feature>
<dbReference type="SUPFAM" id="SSF48208">
    <property type="entry name" value="Six-hairpin glycosidases"/>
    <property type="match status" value="1"/>
</dbReference>
<keyword evidence="4" id="KW-1185">Reference proteome</keyword>
<dbReference type="InterPro" id="IPR012341">
    <property type="entry name" value="6hp_glycosidase-like_sf"/>
</dbReference>
<feature type="domain" description="Trehalase-like N-terminal" evidence="2">
    <location>
        <begin position="8"/>
        <end position="163"/>
    </location>
</feature>
<dbReference type="InterPro" id="IPR008928">
    <property type="entry name" value="6-hairpin_glycosidase_sf"/>
</dbReference>
<evidence type="ECO:0000259" key="2">
    <source>
        <dbReference type="Pfam" id="PF19291"/>
    </source>
</evidence>
<evidence type="ECO:0000259" key="1">
    <source>
        <dbReference type="Pfam" id="PF00723"/>
    </source>
</evidence>
<organism evidence="3 4">
    <name type="scientific">Aeromicrobium wangtongii</name>
    <dbReference type="NCBI Taxonomy" id="2969247"/>
    <lineage>
        <taxon>Bacteria</taxon>
        <taxon>Bacillati</taxon>
        <taxon>Actinomycetota</taxon>
        <taxon>Actinomycetes</taxon>
        <taxon>Propionibacteriales</taxon>
        <taxon>Nocardioidaceae</taxon>
        <taxon>Aeromicrobium</taxon>
    </lineage>
</organism>
<protein>
    <submittedName>
        <fullName evidence="3">Glycoside hydrolase family 15 protein</fullName>
    </submittedName>
</protein>
<accession>A0ABY5M4J1</accession>
<evidence type="ECO:0000313" key="4">
    <source>
        <dbReference type="Proteomes" id="UP001316184"/>
    </source>
</evidence>
<dbReference type="Pfam" id="PF00723">
    <property type="entry name" value="Glyco_hydro_15"/>
    <property type="match status" value="1"/>
</dbReference>
<dbReference type="Proteomes" id="UP001316184">
    <property type="component" value="Chromosome"/>
</dbReference>
<reference evidence="3 4" key="1">
    <citation type="submission" date="2022-08" db="EMBL/GenBank/DDBJ databases">
        <title>novel species in genus Aeromicrobium.</title>
        <authorList>
            <person name="Ye L."/>
        </authorList>
    </citation>
    <scope>NUCLEOTIDE SEQUENCE [LARGE SCALE GENOMIC DNA]</scope>
    <source>
        <strain evidence="4">zg-Y1379</strain>
    </source>
</reference>
<name>A0ABY5M4J1_9ACTN</name>
<dbReference type="RefSeq" id="WP_232400985.1">
    <property type="nucleotide sequence ID" value="NZ_CP102173.1"/>
</dbReference>
<dbReference type="InterPro" id="IPR045582">
    <property type="entry name" value="Trehalase-like_N"/>
</dbReference>
<keyword evidence="3" id="KW-0378">Hydrolase</keyword>
<dbReference type="Gene3D" id="1.50.10.10">
    <property type="match status" value="1"/>
</dbReference>
<sequence>MPESADWPAIEDHGLIGDLRTAALVGTDGTIDWFCAPRFDSPSIFGALLDRDAGSWQVCPHDGATRTQQFYFPDSAMLATRFLTEEGVVEVHDFMPVLKAGDSEHRQRIVRRVVGVRGCSRVRMRLDARPDYGRARCTAERVEHGVLLEGDGVRMGLSASTGLDIDEGVVTADVELSTGDVALFVLEVLPDGEQLHEAAVDDTSALFDATATYWRRWLSQSTYTGRWREMVNRSAITLKLLTHEPTGAVIAAPTTSLPEFIGGDRNWDYRYVWMRDAGFTLYALQRLGFTQEASAFVRWLSERMGGEADDEHGLGPLRVLYDIDGNTPRDEVELEHLSGYAGSRPVRVGNAAVEQLQLDIYGELVDSVYLFNKYGAGISSDAWTDVTRIVEWVAQNWEREDAGMWEGRAELRKHTTSRLMCWVAIERAIRIARQRGLPGDLGAWARVRDEIYQRIMDESWDDELKAFTQVEGGTALDAGVLLMPMVKFLSPADPRFLSTLEAIEDRLVVDSLVFRYDPELSPDGLDGDEGTFSLCSFWYVEALTRAGRLEDAQLALEKMFTYANHVGLYAEEVGATGDQLGNFPQAFTHLALISAAINLDRALDS</sequence>
<dbReference type="InterPro" id="IPR011613">
    <property type="entry name" value="GH15-like"/>
</dbReference>
<dbReference type="PANTHER" id="PTHR31616:SF0">
    <property type="entry name" value="GLUCAN 1,4-ALPHA-GLUCOSIDASE"/>
    <property type="match status" value="1"/>
</dbReference>
<evidence type="ECO:0000313" key="3">
    <source>
        <dbReference type="EMBL" id="UUP13095.1"/>
    </source>
</evidence>
<dbReference type="Pfam" id="PF19291">
    <property type="entry name" value="TREH_N"/>
    <property type="match status" value="1"/>
</dbReference>